<dbReference type="InterPro" id="IPR005683">
    <property type="entry name" value="Tom22"/>
</dbReference>
<evidence type="ECO:0000256" key="10">
    <source>
        <dbReference type="ARBA" id="ARBA00023128"/>
    </source>
</evidence>
<evidence type="ECO:0000256" key="2">
    <source>
        <dbReference type="ARBA" id="ARBA00009874"/>
    </source>
</evidence>
<comment type="similarity">
    <text evidence="2">Belongs to the Tom22 family.</text>
</comment>
<evidence type="ECO:0000256" key="3">
    <source>
        <dbReference type="ARBA" id="ARBA00016229"/>
    </source>
</evidence>
<keyword evidence="8" id="KW-1133">Transmembrane helix</keyword>
<keyword evidence="16" id="KW-1185">Reference proteome</keyword>
<proteinExistence type="inferred from homology"/>
<evidence type="ECO:0000313" key="13">
    <source>
        <dbReference type="EMBL" id="CAF0732630.1"/>
    </source>
</evidence>
<evidence type="ECO:0000256" key="6">
    <source>
        <dbReference type="ARBA" id="ARBA00022787"/>
    </source>
</evidence>
<sequence length="170" mass="18880">MDEEILRQLLTAQEGIEFAPTAEMMMMNSTTNDNDSIDPELIAALQQQTVRMNPPAVSTNHHNTHANDDDDLLLEDETVLERIVALKEMFPESVQNTVGKLNRAVINTSKFAYSKGRTAAWWVTSTMCVLVFPILIQKELLQVAEQMSREQRSILLGPQAATGAFSGAAF</sequence>
<keyword evidence="7" id="KW-0653">Protein transport</keyword>
<keyword evidence="9" id="KW-0811">Translocation</keyword>
<dbReference type="OrthoDB" id="10016939at2759"/>
<dbReference type="PANTHER" id="PTHR12504:SF0">
    <property type="entry name" value="MITOCHONDRIAL IMPORT RECEPTOR SUBUNIT TOM22 HOMOLOG"/>
    <property type="match status" value="1"/>
</dbReference>
<evidence type="ECO:0000256" key="7">
    <source>
        <dbReference type="ARBA" id="ARBA00022927"/>
    </source>
</evidence>
<reference evidence="13" key="1">
    <citation type="submission" date="2021-02" db="EMBL/GenBank/DDBJ databases">
        <authorList>
            <person name="Nowell W R."/>
        </authorList>
    </citation>
    <scope>NUCLEOTIDE SEQUENCE</scope>
</reference>
<evidence type="ECO:0000256" key="4">
    <source>
        <dbReference type="ARBA" id="ARBA00022448"/>
    </source>
</evidence>
<comment type="subcellular location">
    <subcellularLocation>
        <location evidence="1">Mitochondrion outer membrane</location>
        <topology evidence="1">Single-pass membrane protein</topology>
    </subcellularLocation>
</comment>
<dbReference type="CDD" id="cd22884">
    <property type="entry name" value="TOM22"/>
    <property type="match status" value="1"/>
</dbReference>
<dbReference type="PANTHER" id="PTHR12504">
    <property type="entry name" value="MITOCHONDRIAL IMPORT RECEPTOR SUBUNIT TOM22"/>
    <property type="match status" value="1"/>
</dbReference>
<evidence type="ECO:0000256" key="12">
    <source>
        <dbReference type="ARBA" id="ARBA00023170"/>
    </source>
</evidence>
<evidence type="ECO:0000256" key="5">
    <source>
        <dbReference type="ARBA" id="ARBA00022692"/>
    </source>
</evidence>
<evidence type="ECO:0000256" key="11">
    <source>
        <dbReference type="ARBA" id="ARBA00023136"/>
    </source>
</evidence>
<dbReference type="EMBL" id="CAJNOM010000209">
    <property type="protein sequence ID" value="CAF1231375.1"/>
    <property type="molecule type" value="Genomic_DNA"/>
</dbReference>
<dbReference type="Pfam" id="PF04281">
    <property type="entry name" value="Tom22"/>
    <property type="match status" value="1"/>
</dbReference>
<dbReference type="GO" id="GO:0006886">
    <property type="term" value="P:intracellular protein transport"/>
    <property type="evidence" value="ECO:0007669"/>
    <property type="project" value="InterPro"/>
</dbReference>
<dbReference type="Proteomes" id="UP000663877">
    <property type="component" value="Unassembled WGS sequence"/>
</dbReference>
<name>A0A813N0X2_9BILA</name>
<keyword evidence="6" id="KW-1000">Mitochondrion outer membrane</keyword>
<gene>
    <name evidence="13" type="ORF">BJG266_LOCUS1290</name>
    <name evidence="14" type="ORF">QVE165_LOCUS27453</name>
    <name evidence="15" type="ORF">QVE165_LOCUS37564</name>
</gene>
<accession>A0A813N0X2</accession>
<evidence type="ECO:0000256" key="1">
    <source>
        <dbReference type="ARBA" id="ARBA00004572"/>
    </source>
</evidence>
<dbReference type="AlphaFoldDB" id="A0A813N0X2"/>
<keyword evidence="12" id="KW-0675">Receptor</keyword>
<organism evidence="13 17">
    <name type="scientific">Adineta steineri</name>
    <dbReference type="NCBI Taxonomy" id="433720"/>
    <lineage>
        <taxon>Eukaryota</taxon>
        <taxon>Metazoa</taxon>
        <taxon>Spiralia</taxon>
        <taxon>Gnathifera</taxon>
        <taxon>Rotifera</taxon>
        <taxon>Eurotatoria</taxon>
        <taxon>Bdelloidea</taxon>
        <taxon>Adinetida</taxon>
        <taxon>Adinetidae</taxon>
        <taxon>Adineta</taxon>
    </lineage>
</organism>
<keyword evidence="11" id="KW-0472">Membrane</keyword>
<evidence type="ECO:0000313" key="15">
    <source>
        <dbReference type="EMBL" id="CAF1411917.1"/>
    </source>
</evidence>
<dbReference type="EMBL" id="CAJNOI010000003">
    <property type="protein sequence ID" value="CAF0732630.1"/>
    <property type="molecule type" value="Genomic_DNA"/>
</dbReference>
<evidence type="ECO:0000313" key="17">
    <source>
        <dbReference type="Proteomes" id="UP000663877"/>
    </source>
</evidence>
<protein>
    <recommendedName>
        <fullName evidence="3">Mitochondrial import receptor subunit TOM22 homolog</fullName>
    </recommendedName>
</protein>
<keyword evidence="5" id="KW-0812">Transmembrane</keyword>
<keyword evidence="4" id="KW-0813">Transport</keyword>
<keyword evidence="10" id="KW-0496">Mitochondrion</keyword>
<dbReference type="Proteomes" id="UP000663832">
    <property type="component" value="Unassembled WGS sequence"/>
</dbReference>
<dbReference type="GO" id="GO:0005741">
    <property type="term" value="C:mitochondrial outer membrane"/>
    <property type="evidence" value="ECO:0007669"/>
    <property type="project" value="UniProtKB-SubCell"/>
</dbReference>
<evidence type="ECO:0000313" key="16">
    <source>
        <dbReference type="Proteomes" id="UP000663832"/>
    </source>
</evidence>
<evidence type="ECO:0000256" key="8">
    <source>
        <dbReference type="ARBA" id="ARBA00022989"/>
    </source>
</evidence>
<comment type="caution">
    <text evidence="13">The sequence shown here is derived from an EMBL/GenBank/DDBJ whole genome shotgun (WGS) entry which is preliminary data.</text>
</comment>
<evidence type="ECO:0000313" key="14">
    <source>
        <dbReference type="EMBL" id="CAF1231375.1"/>
    </source>
</evidence>
<dbReference type="EMBL" id="CAJNOM010000391">
    <property type="protein sequence ID" value="CAF1411917.1"/>
    <property type="molecule type" value="Genomic_DNA"/>
</dbReference>
<evidence type="ECO:0000256" key="9">
    <source>
        <dbReference type="ARBA" id="ARBA00023010"/>
    </source>
</evidence>